<keyword evidence="3" id="KW-1185">Reference proteome</keyword>
<gene>
    <name evidence="2" type="ORF">NCS_30171</name>
</gene>
<keyword evidence="1" id="KW-0812">Transmembrane</keyword>
<proteinExistence type="predicted"/>
<evidence type="ECO:0000256" key="1">
    <source>
        <dbReference type="SAM" id="Phobius"/>
    </source>
</evidence>
<feature type="transmembrane region" description="Helical" evidence="1">
    <location>
        <begin position="7"/>
        <end position="26"/>
    </location>
</feature>
<evidence type="ECO:0000313" key="3">
    <source>
        <dbReference type="Proteomes" id="UP000230607"/>
    </source>
</evidence>
<dbReference type="AlphaFoldDB" id="A0A2H1FHT8"/>
<keyword evidence="1" id="KW-1133">Transmembrane helix</keyword>
<name>A0A2H1FHT8_9ARCH</name>
<dbReference type="OrthoDB" id="11967at2157"/>
<evidence type="ECO:0000313" key="2">
    <source>
        <dbReference type="EMBL" id="SMH72331.1"/>
    </source>
</evidence>
<organism evidence="2 3">
    <name type="scientific">Candidatus Nitrosotalea okcheonensis</name>
    <dbReference type="NCBI Taxonomy" id="1903276"/>
    <lineage>
        <taxon>Archaea</taxon>
        <taxon>Nitrososphaerota</taxon>
        <taxon>Nitrososphaeria</taxon>
        <taxon>Nitrosotaleales</taxon>
        <taxon>Nitrosotaleaceae</taxon>
        <taxon>Nitrosotalea</taxon>
    </lineage>
</organism>
<dbReference type="Proteomes" id="UP000230607">
    <property type="component" value="Chromosome 1"/>
</dbReference>
<dbReference type="RefSeq" id="WP_157928123.1">
    <property type="nucleotide sequence ID" value="NZ_LT841358.1"/>
</dbReference>
<reference evidence="3" key="1">
    <citation type="submission" date="2017-03" db="EMBL/GenBank/DDBJ databases">
        <authorList>
            <person name="Herbold C."/>
        </authorList>
    </citation>
    <scope>NUCLEOTIDE SEQUENCE [LARGE SCALE GENOMIC DNA]</scope>
</reference>
<feature type="transmembrane region" description="Helical" evidence="1">
    <location>
        <begin position="129"/>
        <end position="148"/>
    </location>
</feature>
<protein>
    <submittedName>
        <fullName evidence="2">Uncharacterized protein</fullName>
    </submittedName>
</protein>
<dbReference type="EMBL" id="LT841358">
    <property type="protein sequence ID" value="SMH72331.1"/>
    <property type="molecule type" value="Genomic_DNA"/>
</dbReference>
<accession>A0A2H1FHT8</accession>
<keyword evidence="1" id="KW-0472">Membrane</keyword>
<sequence>MRFQISLFYVGILSIITGSIGAGIILSESSKSANSFLLENLEANNIPVKIQGDGIGYYLISSDSYQNDILAKVIDPHGNTLDIRKITNKVTVDYFHFEHGDQVTLEVTNLSDKPVNITATIGDTRVQEIMFPAVLIFAGALILVFSGYRKLKNYIIEQPDENKS</sequence>